<comment type="caution">
    <text evidence="1">The sequence shown here is derived from an EMBL/GenBank/DDBJ whole genome shotgun (WGS) entry which is preliminary data.</text>
</comment>
<sequence length="67" mass="7622">MKQNRSASTLEDRIELIRTEIEQVVRDRVEAIAKESPGVPKGVIRNLLIARAPSCACEQYLMLRRQA</sequence>
<name>A0ABX2CJS6_9BRAD</name>
<accession>A0ABX2CJS6</accession>
<reference evidence="1" key="1">
    <citation type="submission" date="2020-05" db="EMBL/GenBank/DDBJ databases">
        <title>Nod-independent and nitrogen-fixing Bradyrhizobium aeschynomene sp. nov. isolated from nodules of Aeschynomene indica.</title>
        <authorList>
            <person name="Zhang Z."/>
        </authorList>
    </citation>
    <scope>NUCLEOTIDE SEQUENCE</scope>
    <source>
        <strain evidence="1">83012</strain>
    </source>
</reference>
<dbReference type="EMBL" id="JABFDN010000007">
    <property type="protein sequence ID" value="NPU67537.1"/>
    <property type="molecule type" value="Genomic_DNA"/>
</dbReference>
<keyword evidence="2" id="KW-1185">Reference proteome</keyword>
<organism evidence="1 2">
    <name type="scientific">Bradyrhizobium aeschynomenes</name>
    <dbReference type="NCBI Taxonomy" id="2734909"/>
    <lineage>
        <taxon>Bacteria</taxon>
        <taxon>Pseudomonadati</taxon>
        <taxon>Pseudomonadota</taxon>
        <taxon>Alphaproteobacteria</taxon>
        <taxon>Hyphomicrobiales</taxon>
        <taxon>Nitrobacteraceae</taxon>
        <taxon>Bradyrhizobium</taxon>
    </lineage>
</organism>
<evidence type="ECO:0000313" key="1">
    <source>
        <dbReference type="EMBL" id="NPU67537.1"/>
    </source>
</evidence>
<gene>
    <name evidence="1" type="ORF">HL667_21215</name>
</gene>
<evidence type="ECO:0008006" key="3">
    <source>
        <dbReference type="Google" id="ProtNLM"/>
    </source>
</evidence>
<dbReference type="RefSeq" id="WP_172112619.1">
    <property type="nucleotide sequence ID" value="NZ_JABFDN010000007.1"/>
</dbReference>
<evidence type="ECO:0000313" key="2">
    <source>
        <dbReference type="Proteomes" id="UP000886476"/>
    </source>
</evidence>
<proteinExistence type="predicted"/>
<dbReference type="Proteomes" id="UP000886476">
    <property type="component" value="Unassembled WGS sequence"/>
</dbReference>
<protein>
    <recommendedName>
        <fullName evidence="3">Transposase</fullName>
    </recommendedName>
</protein>